<evidence type="ECO:0000256" key="3">
    <source>
        <dbReference type="ARBA" id="ARBA00019010"/>
    </source>
</evidence>
<accession>A0A1F5NT61</accession>
<evidence type="ECO:0000256" key="2">
    <source>
        <dbReference type="ARBA" id="ARBA00007599"/>
    </source>
</evidence>
<dbReference type="AlphaFoldDB" id="A0A1F5NT61"/>
<name>A0A1F5NT61_9BACT</name>
<gene>
    <name evidence="11" type="ORF">A2720_04565</name>
</gene>
<keyword evidence="9" id="KW-0460">Magnesium</keyword>
<dbReference type="PANTHER" id="PTHR33540:SF2">
    <property type="entry name" value="TRNA THREONYLCARBAMOYLADENOSINE BIOSYNTHESIS PROTEIN TSAE"/>
    <property type="match status" value="1"/>
</dbReference>
<evidence type="ECO:0000256" key="9">
    <source>
        <dbReference type="ARBA" id="ARBA00022842"/>
    </source>
</evidence>
<comment type="caution">
    <text evidence="11">The sequence shown here is derived from an EMBL/GenBank/DDBJ whole genome shotgun (WGS) entry which is preliminary data.</text>
</comment>
<evidence type="ECO:0000313" key="12">
    <source>
        <dbReference type="Proteomes" id="UP000178892"/>
    </source>
</evidence>
<sequence length="141" mass="16289">MVQSFENLTLKQVKKLAADLSTQLNNSRAKIGLVGSLGSGKTTFAKQFAHRLGRIRLKSPTFTVIDTHKFGKKILHHIDLYRLRHYSELRAIGFEELLQPNTVILIEWADKFRQVAKQCGLLIEFKFTPQHNRRDVKITFK</sequence>
<keyword evidence="8" id="KW-0067">ATP-binding</keyword>
<dbReference type="GO" id="GO:0016740">
    <property type="term" value="F:transferase activity"/>
    <property type="evidence" value="ECO:0007669"/>
    <property type="project" value="UniProtKB-KW"/>
</dbReference>
<evidence type="ECO:0000256" key="10">
    <source>
        <dbReference type="ARBA" id="ARBA00032441"/>
    </source>
</evidence>
<dbReference type="EMBL" id="MFEL01000018">
    <property type="protein sequence ID" value="OGE80803.1"/>
    <property type="molecule type" value="Genomic_DNA"/>
</dbReference>
<evidence type="ECO:0000256" key="6">
    <source>
        <dbReference type="ARBA" id="ARBA00022723"/>
    </source>
</evidence>
<keyword evidence="7" id="KW-0547">Nucleotide-binding</keyword>
<comment type="subcellular location">
    <subcellularLocation>
        <location evidence="1">Cytoplasm</location>
    </subcellularLocation>
</comment>
<proteinExistence type="inferred from homology"/>
<evidence type="ECO:0000256" key="1">
    <source>
        <dbReference type="ARBA" id="ARBA00004496"/>
    </source>
</evidence>
<evidence type="ECO:0000256" key="4">
    <source>
        <dbReference type="ARBA" id="ARBA00022490"/>
    </source>
</evidence>
<comment type="similarity">
    <text evidence="2">Belongs to the TsaE family.</text>
</comment>
<dbReference type="Proteomes" id="UP000178892">
    <property type="component" value="Unassembled WGS sequence"/>
</dbReference>
<dbReference type="GO" id="GO:0005524">
    <property type="term" value="F:ATP binding"/>
    <property type="evidence" value="ECO:0007669"/>
    <property type="project" value="UniProtKB-KW"/>
</dbReference>
<dbReference type="GO" id="GO:0005737">
    <property type="term" value="C:cytoplasm"/>
    <property type="evidence" value="ECO:0007669"/>
    <property type="project" value="UniProtKB-SubCell"/>
</dbReference>
<dbReference type="NCBIfam" id="TIGR00150">
    <property type="entry name" value="T6A_YjeE"/>
    <property type="match status" value="1"/>
</dbReference>
<keyword evidence="4" id="KW-0963">Cytoplasm</keyword>
<keyword evidence="5" id="KW-0819">tRNA processing</keyword>
<dbReference type="InterPro" id="IPR027417">
    <property type="entry name" value="P-loop_NTPase"/>
</dbReference>
<dbReference type="STRING" id="1817825.A2720_04565"/>
<keyword evidence="6" id="KW-0479">Metal-binding</keyword>
<dbReference type="Pfam" id="PF02367">
    <property type="entry name" value="TsaE"/>
    <property type="match status" value="1"/>
</dbReference>
<evidence type="ECO:0000256" key="8">
    <source>
        <dbReference type="ARBA" id="ARBA00022840"/>
    </source>
</evidence>
<evidence type="ECO:0000313" key="11">
    <source>
        <dbReference type="EMBL" id="OGE80803.1"/>
    </source>
</evidence>
<dbReference type="GO" id="GO:0046872">
    <property type="term" value="F:metal ion binding"/>
    <property type="evidence" value="ECO:0007669"/>
    <property type="project" value="UniProtKB-KW"/>
</dbReference>
<dbReference type="PANTHER" id="PTHR33540">
    <property type="entry name" value="TRNA THREONYLCARBAMOYLADENOSINE BIOSYNTHESIS PROTEIN TSAE"/>
    <property type="match status" value="1"/>
</dbReference>
<dbReference type="InterPro" id="IPR003442">
    <property type="entry name" value="T6A_TsaE"/>
</dbReference>
<reference evidence="11 12" key="1">
    <citation type="journal article" date="2016" name="Nat. Commun.">
        <title>Thousands of microbial genomes shed light on interconnected biogeochemical processes in an aquifer system.</title>
        <authorList>
            <person name="Anantharaman K."/>
            <person name="Brown C.T."/>
            <person name="Hug L.A."/>
            <person name="Sharon I."/>
            <person name="Castelle C.J."/>
            <person name="Probst A.J."/>
            <person name="Thomas B.C."/>
            <person name="Singh A."/>
            <person name="Wilkins M.J."/>
            <person name="Karaoz U."/>
            <person name="Brodie E.L."/>
            <person name="Williams K.H."/>
            <person name="Hubbard S.S."/>
            <person name="Banfield J.F."/>
        </authorList>
    </citation>
    <scope>NUCLEOTIDE SEQUENCE [LARGE SCALE GENOMIC DNA]</scope>
</reference>
<evidence type="ECO:0000256" key="5">
    <source>
        <dbReference type="ARBA" id="ARBA00022694"/>
    </source>
</evidence>
<protein>
    <recommendedName>
        <fullName evidence="3">tRNA threonylcarbamoyladenosine biosynthesis protein TsaE</fullName>
    </recommendedName>
    <alternativeName>
        <fullName evidence="10">t(6)A37 threonylcarbamoyladenosine biosynthesis protein TsaE</fullName>
    </alternativeName>
</protein>
<dbReference type="SUPFAM" id="SSF52540">
    <property type="entry name" value="P-loop containing nucleoside triphosphate hydrolases"/>
    <property type="match status" value="1"/>
</dbReference>
<dbReference type="GO" id="GO:0002949">
    <property type="term" value="P:tRNA threonylcarbamoyladenosine modification"/>
    <property type="evidence" value="ECO:0007669"/>
    <property type="project" value="InterPro"/>
</dbReference>
<dbReference type="Gene3D" id="3.40.50.300">
    <property type="entry name" value="P-loop containing nucleotide triphosphate hydrolases"/>
    <property type="match status" value="1"/>
</dbReference>
<organism evidence="11 12">
    <name type="scientific">Candidatus Doudnabacteria bacterium RIFCSPHIGHO2_01_FULL_46_24</name>
    <dbReference type="NCBI Taxonomy" id="1817825"/>
    <lineage>
        <taxon>Bacteria</taxon>
        <taxon>Candidatus Doudnaibacteriota</taxon>
    </lineage>
</organism>
<evidence type="ECO:0000256" key="7">
    <source>
        <dbReference type="ARBA" id="ARBA00022741"/>
    </source>
</evidence>
<keyword evidence="11" id="KW-0808">Transferase</keyword>